<dbReference type="EMBL" id="LFZO01000183">
    <property type="protein sequence ID" value="KXT11758.1"/>
    <property type="molecule type" value="Genomic_DNA"/>
</dbReference>
<accession>A0A139IAI2</accession>
<protein>
    <submittedName>
        <fullName evidence="1">Uncharacterized protein</fullName>
    </submittedName>
</protein>
<organism evidence="1 2">
    <name type="scientific">Pseudocercospora musae</name>
    <dbReference type="NCBI Taxonomy" id="113226"/>
    <lineage>
        <taxon>Eukaryota</taxon>
        <taxon>Fungi</taxon>
        <taxon>Dikarya</taxon>
        <taxon>Ascomycota</taxon>
        <taxon>Pezizomycotina</taxon>
        <taxon>Dothideomycetes</taxon>
        <taxon>Dothideomycetidae</taxon>
        <taxon>Mycosphaerellales</taxon>
        <taxon>Mycosphaerellaceae</taxon>
        <taxon>Pseudocercospora</taxon>
    </lineage>
</organism>
<evidence type="ECO:0000313" key="1">
    <source>
        <dbReference type="EMBL" id="KXT11758.1"/>
    </source>
</evidence>
<name>A0A139IAI2_9PEZI</name>
<dbReference type="AlphaFoldDB" id="A0A139IAI2"/>
<comment type="caution">
    <text evidence="1">The sequence shown here is derived from an EMBL/GenBank/DDBJ whole genome shotgun (WGS) entry which is preliminary data.</text>
</comment>
<keyword evidence="2" id="KW-1185">Reference proteome</keyword>
<dbReference type="Proteomes" id="UP000073492">
    <property type="component" value="Unassembled WGS sequence"/>
</dbReference>
<gene>
    <name evidence="1" type="ORF">AC579_1655</name>
</gene>
<proteinExistence type="predicted"/>
<reference evidence="1 2" key="1">
    <citation type="submission" date="2015-07" db="EMBL/GenBank/DDBJ databases">
        <title>Comparative genomics of the Sigatoka disease complex on banana suggests a link between parallel evolutionary changes in Pseudocercospora fijiensis and Pseudocercospora eumusae and increased virulence on the banana host.</title>
        <authorList>
            <person name="Chang T.-C."/>
            <person name="Salvucci A."/>
            <person name="Crous P.W."/>
            <person name="Stergiopoulos I."/>
        </authorList>
    </citation>
    <scope>NUCLEOTIDE SEQUENCE [LARGE SCALE GENOMIC DNA]</scope>
    <source>
        <strain evidence="1 2">CBS 116634</strain>
    </source>
</reference>
<evidence type="ECO:0000313" key="2">
    <source>
        <dbReference type="Proteomes" id="UP000073492"/>
    </source>
</evidence>
<sequence>MRYEHGAVVVRASETSPITQNTPMPDVDAPLSSEGKTFMQNIVDGAVGASSGVPAPVQVLALAVSDIGQLMYDRQMTMTRYFVDRPPTKHQYSRGTKPLAQDIAFLALHCQHNLVEGYITCYWGVNTDFLVSDSALE</sequence>